<name>A0A7X0D2L0_9HYPH</name>
<comment type="caution">
    <text evidence="1">The sequence shown here is derived from an EMBL/GenBank/DDBJ whole genome shotgun (WGS) entry which is preliminary data.</text>
</comment>
<proteinExistence type="predicted"/>
<evidence type="ECO:0000313" key="1">
    <source>
        <dbReference type="EMBL" id="MBB6165597.1"/>
    </source>
</evidence>
<dbReference type="EMBL" id="JACHEG010000010">
    <property type="protein sequence ID" value="MBB6165597.1"/>
    <property type="molecule type" value="Genomic_DNA"/>
</dbReference>
<sequence>MGMRAAPTKEELVPAPINPVETLPEISVKRPVSDTFWSAPRLLSAGLSLFCRRR</sequence>
<protein>
    <submittedName>
        <fullName evidence="1">Uncharacterized protein</fullName>
    </submittedName>
</protein>
<evidence type="ECO:0000313" key="2">
    <source>
        <dbReference type="Proteomes" id="UP000547879"/>
    </source>
</evidence>
<accession>A0A7X0D2L0</accession>
<dbReference type="AlphaFoldDB" id="A0A7X0D2L0"/>
<reference evidence="1 2" key="1">
    <citation type="submission" date="2020-08" db="EMBL/GenBank/DDBJ databases">
        <title>Genomic Encyclopedia of Type Strains, Phase IV (KMG-IV): sequencing the most valuable type-strain genomes for metagenomic binning, comparative biology and taxonomic classification.</title>
        <authorList>
            <person name="Goeker M."/>
        </authorList>
    </citation>
    <scope>NUCLEOTIDE SEQUENCE [LARGE SCALE GENOMIC DNA]</scope>
    <source>
        <strain evidence="1 2">DSM 100734</strain>
    </source>
</reference>
<organism evidence="1 2">
    <name type="scientific">Rhizobium wenxiniae</name>
    <dbReference type="NCBI Taxonomy" id="1737357"/>
    <lineage>
        <taxon>Bacteria</taxon>
        <taxon>Pseudomonadati</taxon>
        <taxon>Pseudomonadota</taxon>
        <taxon>Alphaproteobacteria</taxon>
        <taxon>Hyphomicrobiales</taxon>
        <taxon>Rhizobiaceae</taxon>
        <taxon>Rhizobium/Agrobacterium group</taxon>
        <taxon>Rhizobium</taxon>
    </lineage>
</organism>
<keyword evidence="2" id="KW-1185">Reference proteome</keyword>
<gene>
    <name evidence="1" type="ORF">HNQ72_005445</name>
</gene>
<dbReference type="Proteomes" id="UP000547879">
    <property type="component" value="Unassembled WGS sequence"/>
</dbReference>